<dbReference type="GO" id="GO:0098703">
    <property type="term" value="P:calcium ion import across plasma membrane"/>
    <property type="evidence" value="ECO:0007669"/>
    <property type="project" value="TreeGrafter"/>
</dbReference>
<evidence type="ECO:0000256" key="2">
    <source>
        <dbReference type="ARBA" id="ARBA00022692"/>
    </source>
</evidence>
<gene>
    <name evidence="8" type="primary">Contig1358.g1490</name>
    <name evidence="8" type="ORF">STYLEM_17343</name>
</gene>
<evidence type="ECO:0000256" key="3">
    <source>
        <dbReference type="ARBA" id="ARBA00022737"/>
    </source>
</evidence>
<keyword evidence="9" id="KW-1185">Reference proteome</keyword>
<dbReference type="GO" id="GO:0005886">
    <property type="term" value="C:plasma membrane"/>
    <property type="evidence" value="ECO:0007669"/>
    <property type="project" value="TreeGrafter"/>
</dbReference>
<dbReference type="Pfam" id="PF00520">
    <property type="entry name" value="Ion_trans"/>
    <property type="match status" value="1"/>
</dbReference>
<dbReference type="EMBL" id="CCKQ01016352">
    <property type="protein sequence ID" value="CDW88225.1"/>
    <property type="molecule type" value="Genomic_DNA"/>
</dbReference>
<evidence type="ECO:0000313" key="8">
    <source>
        <dbReference type="EMBL" id="CDW88225.1"/>
    </source>
</evidence>
<feature type="transmembrane region" description="Helical" evidence="6">
    <location>
        <begin position="1315"/>
        <end position="1334"/>
    </location>
</feature>
<keyword evidence="3" id="KW-0677">Repeat</keyword>
<keyword evidence="4 6" id="KW-1133">Transmembrane helix</keyword>
<evidence type="ECO:0000313" key="9">
    <source>
        <dbReference type="Proteomes" id="UP000039865"/>
    </source>
</evidence>
<dbReference type="PANTHER" id="PTHR10582">
    <property type="entry name" value="TRANSIENT RECEPTOR POTENTIAL ION CHANNEL PROTEIN"/>
    <property type="match status" value="1"/>
</dbReference>
<feature type="transmembrane region" description="Helical" evidence="6">
    <location>
        <begin position="1419"/>
        <end position="1442"/>
    </location>
</feature>
<evidence type="ECO:0000256" key="6">
    <source>
        <dbReference type="SAM" id="Phobius"/>
    </source>
</evidence>
<keyword evidence="2 6" id="KW-0812">Transmembrane</keyword>
<sequence length="1779" mass="209574">MNNSKIMSSHSWLEATDQNSLGCKADDYFRDVSYYIDLQNLYKIVDTCYYSEQMQNIPVLVQIMQEKVRKAFGGAEYLLQVWKKIKVWNVTFDYLLFIEEGSPDVLNIFFLLVDNKVVSKVKGFKDPQNIKSCLLHLNYLVIIYNDNKIVFYSNVTPEVNAYKPEIDLGSIEGLMSETYQCELPIKSVIPMNFYRVPDYSSYFQMIVAFETKDNLLDFNYLDVSQEPENLSKFIIRVSQARDLFPRPVGYSYDPIDQCSFRVMNKNFSGSNESLLYAIAKRNSGMVDIYFNMIFKQQIPEMHFTEVGMSDHTFYFRSLDDKYFSLKHQDISVLSFEQAEEIPERDNFNMSVIPLKISERYAKLFSSFHMIMVGTQTICFIAHQNFVSAFDLIAWRWVNHIQFESNITQLFFQKPLYQNDYKSCVFLESLAVYTDISKFIDRQDKIIEAEKNMTLPFAPVKYLEIGDTNDDSDAYLVLHDGLSRVVIFNEMQMIEHDTKLKDKYYLEIVQLQTPKSNRSDGYKLVVYCYFKFYLYNLTKTDKVIFTKIQDINVQNDQGHYLSEYHSAFSLDVANHIILFNKQDALILDLKQKKTSKAAEVNCQGFILFNRFINYALCLESTNSTQRGLKMIDTISLSQTNEIKMLLLKEEDIGAYTNIYFDSDISRICFMKSVQSIIVLPYLHTNINKFMGMGDLSEYIFHKVIDHKLIALRQKGELVTWDVANGKYLCSYELADHDYTNFTKFTLSKDRAIMFSNEDEKNYDDTQFFTSIQLATSFKGQIPVIEASTHSFKRFLLLDIIDSKTVKVMLDFVFPKFHEQKMFINEQTDRMIVQFEFQRIFIYKLKENYDNNNNNTLGSSALGGTTMQWELIRQITDYPYSFDNPNTVGKLEPFTIDFKLYIRYAKKNKRFLLKYSDTGEIHSIIPEDLLYINPNETQVQLMNRFKWIDCESFIFTDIEGYEKIVRIRDYSVIAYNYRPLFNEISGEEWREWPYYGLRCDLKQDILSRLKRMYQKYKTLYYLHGYRDHHSFYKELITVDQHNFEYYEHSFTFLHWSLMDQMKKKNIKLKQIQPDMIEFMIYNILPGGNTILHKLFESQDKVAKLFKTCHTSESIVYHIPFLQNFNQASPFDLSLELNQKDFKSVFSVLQYLGMYPIDHHSRAIKGSLHVMVEQEFPEFLEYLETRFIQTHVMEEMDEGQIENEIITSSVCMERSKVKQRMLNATPSEAKIRIQLLDIPGSYHYLDPDFIKVFKGLAQAETYEIFDNRAIKTMIDFNFPIVRNFLLMFLILPFTLFHISFVVYMNVIYEYRIVDEDYILANYIFAIFQLCMCAYFLFNEIRQIYNIGLQYLYSVWNYIDLLAPTGVAILHGFQFAQYNGVEIDVDLNRCVLAISTFLMWLKFLSSLRIFKQTGYLIRMIVEVIYDMGIFLFVLLITVAAFGDSFLRISWGNVEENQFTSSFVYAVLFAYSMILGGYDTSVFGEVAVPLVWIFWILCTILDMIVMLNLLIAIISSTFDRVNENQEQASYQEMASLISENHYLIPKKIRQDYAQMNVYLLTGQDLEKIKEFKDPMDERFNVLKERVNTLQKIFQDEVTQAELRQQKIIEKQSATESIFTAKLGEIKLMMLTTMPKETANIKLHKNQLVKTTLFHLREKDNDESKNWYCTGKNFANCRSGYGENEWRTVDDEKIFHCAQCKFDLCAFCSLYYTQTHIHELKEITFAELKVAEPAYTTWACNGRAFPSCTDERYSHEDPYEYLWADYENLTYFCNACVKINRVIKA</sequence>
<evidence type="ECO:0000256" key="5">
    <source>
        <dbReference type="ARBA" id="ARBA00023136"/>
    </source>
</evidence>
<dbReference type="SUPFAM" id="SSF81324">
    <property type="entry name" value="Voltage-gated potassium channels"/>
    <property type="match status" value="1"/>
</dbReference>
<reference evidence="8 9" key="1">
    <citation type="submission" date="2014-06" db="EMBL/GenBank/DDBJ databases">
        <authorList>
            <person name="Swart Estienne"/>
        </authorList>
    </citation>
    <scope>NUCLEOTIDE SEQUENCE [LARGE SCALE GENOMIC DNA]</scope>
    <source>
        <strain evidence="8 9">130c</strain>
    </source>
</reference>
<dbReference type="PANTHER" id="PTHR10582:SF2">
    <property type="entry name" value="INACTIVE"/>
    <property type="match status" value="1"/>
</dbReference>
<feature type="domain" description="Ion transport" evidence="7">
    <location>
        <begin position="1290"/>
        <end position="1520"/>
    </location>
</feature>
<dbReference type="GO" id="GO:0005216">
    <property type="term" value="F:monoatomic ion channel activity"/>
    <property type="evidence" value="ECO:0007669"/>
    <property type="project" value="InterPro"/>
</dbReference>
<protein>
    <recommendedName>
        <fullName evidence="7">Ion transport domain-containing protein</fullName>
    </recommendedName>
</protein>
<evidence type="ECO:0000259" key="7">
    <source>
        <dbReference type="Pfam" id="PF00520"/>
    </source>
</evidence>
<keyword evidence="5 6" id="KW-0472">Membrane</keyword>
<feature type="transmembrane region" description="Helical" evidence="6">
    <location>
        <begin position="1485"/>
        <end position="1509"/>
    </location>
</feature>
<comment type="subcellular location">
    <subcellularLocation>
        <location evidence="1">Membrane</location>
        <topology evidence="1">Multi-pass membrane protein</topology>
    </subcellularLocation>
</comment>
<evidence type="ECO:0000256" key="4">
    <source>
        <dbReference type="ARBA" id="ARBA00022989"/>
    </source>
</evidence>
<proteinExistence type="predicted"/>
<feature type="transmembrane region" description="Helical" evidence="6">
    <location>
        <begin position="1281"/>
        <end position="1303"/>
    </location>
</feature>
<feature type="transmembrane region" description="Helical" evidence="6">
    <location>
        <begin position="1454"/>
        <end position="1473"/>
    </location>
</feature>
<dbReference type="Proteomes" id="UP000039865">
    <property type="component" value="Unassembled WGS sequence"/>
</dbReference>
<name>A0A078B0P0_STYLE</name>
<feature type="transmembrane region" description="Helical" evidence="6">
    <location>
        <begin position="1354"/>
        <end position="1374"/>
    </location>
</feature>
<accession>A0A078B0P0</accession>
<dbReference type="InParanoid" id="A0A078B0P0"/>
<feature type="transmembrane region" description="Helical" evidence="6">
    <location>
        <begin position="1386"/>
        <end position="1407"/>
    </location>
</feature>
<dbReference type="InterPro" id="IPR024862">
    <property type="entry name" value="TRPV"/>
</dbReference>
<dbReference type="OrthoDB" id="437584at2759"/>
<organism evidence="8 9">
    <name type="scientific">Stylonychia lemnae</name>
    <name type="common">Ciliate</name>
    <dbReference type="NCBI Taxonomy" id="5949"/>
    <lineage>
        <taxon>Eukaryota</taxon>
        <taxon>Sar</taxon>
        <taxon>Alveolata</taxon>
        <taxon>Ciliophora</taxon>
        <taxon>Intramacronucleata</taxon>
        <taxon>Spirotrichea</taxon>
        <taxon>Stichotrichia</taxon>
        <taxon>Sporadotrichida</taxon>
        <taxon>Oxytrichidae</taxon>
        <taxon>Stylonychinae</taxon>
        <taxon>Stylonychia</taxon>
    </lineage>
</organism>
<evidence type="ECO:0000256" key="1">
    <source>
        <dbReference type="ARBA" id="ARBA00004141"/>
    </source>
</evidence>
<dbReference type="InterPro" id="IPR005821">
    <property type="entry name" value="Ion_trans_dom"/>
</dbReference>